<feature type="domain" description="Tryptophan synthase beta chain-like PALP" evidence="6">
    <location>
        <begin position="11"/>
        <end position="324"/>
    </location>
</feature>
<evidence type="ECO:0000256" key="3">
    <source>
        <dbReference type="ARBA" id="ARBA00022898"/>
    </source>
</evidence>
<evidence type="ECO:0000313" key="7">
    <source>
        <dbReference type="EMBL" id="GEP11404.1"/>
    </source>
</evidence>
<dbReference type="PANTHER" id="PTHR43780:SF2">
    <property type="entry name" value="1-AMINOCYCLOPROPANE-1-CARBOXYLATE DEAMINASE-RELATED"/>
    <property type="match status" value="1"/>
</dbReference>
<dbReference type="InterPro" id="IPR027278">
    <property type="entry name" value="ACCD_DCysDesulf"/>
</dbReference>
<comment type="similarity">
    <text evidence="2">Belongs to the ACC deaminase/D-cysteine desulfhydrase family.</text>
</comment>
<evidence type="ECO:0000256" key="4">
    <source>
        <dbReference type="PIRSR" id="PIRSR006278-1"/>
    </source>
</evidence>
<accession>A0A512JN86</accession>
<dbReference type="PIRSF" id="PIRSF006278">
    <property type="entry name" value="ACCD_DCysDesulf"/>
    <property type="match status" value="1"/>
</dbReference>
<feature type="modified residue" description="N6-(pyridoxal phosphate)lysine" evidence="5">
    <location>
        <position position="54"/>
    </location>
</feature>
<name>A0A512JN86_9HYPH</name>
<feature type="active site" description="Nucleophile" evidence="4">
    <location>
        <position position="81"/>
    </location>
</feature>
<dbReference type="GO" id="GO:0019148">
    <property type="term" value="F:D-cysteine desulfhydrase activity"/>
    <property type="evidence" value="ECO:0007669"/>
    <property type="project" value="TreeGrafter"/>
</dbReference>
<dbReference type="Pfam" id="PF00291">
    <property type="entry name" value="PALP"/>
    <property type="match status" value="1"/>
</dbReference>
<proteinExistence type="inferred from homology"/>
<dbReference type="Proteomes" id="UP000321750">
    <property type="component" value="Unassembled WGS sequence"/>
</dbReference>
<dbReference type="PANTHER" id="PTHR43780">
    <property type="entry name" value="1-AMINOCYCLOPROPANE-1-CARBOXYLATE DEAMINASE-RELATED"/>
    <property type="match status" value="1"/>
</dbReference>
<dbReference type="RefSeq" id="WP_147047840.1">
    <property type="nucleotide sequence ID" value="NZ_BJZV01000018.1"/>
</dbReference>
<evidence type="ECO:0000256" key="2">
    <source>
        <dbReference type="ARBA" id="ARBA00008639"/>
    </source>
</evidence>
<dbReference type="Gene3D" id="3.40.50.1100">
    <property type="match status" value="2"/>
</dbReference>
<keyword evidence="8" id="KW-1185">Reference proteome</keyword>
<dbReference type="OrthoDB" id="9801249at2"/>
<reference evidence="7 8" key="1">
    <citation type="submission" date="2019-07" db="EMBL/GenBank/DDBJ databases">
        <title>Whole genome shotgun sequence of Methylobacterium gnaphalii NBRC 107716.</title>
        <authorList>
            <person name="Hosoyama A."/>
            <person name="Uohara A."/>
            <person name="Ohji S."/>
            <person name="Ichikawa N."/>
        </authorList>
    </citation>
    <scope>NUCLEOTIDE SEQUENCE [LARGE SCALE GENOMIC DNA]</scope>
    <source>
        <strain evidence="7 8">NBRC 107716</strain>
    </source>
</reference>
<keyword evidence="3 5" id="KW-0663">Pyridoxal phosphate</keyword>
<dbReference type="SUPFAM" id="SSF53686">
    <property type="entry name" value="Tryptophan synthase beta subunit-like PLP-dependent enzymes"/>
    <property type="match status" value="1"/>
</dbReference>
<sequence length="341" mass="35366">MLDLSRFPRIDLIGGPTPIQPLDGLSHHLGEGLNGVRLFVKRDDIGPVGGGGNKLRKLEFLLGQARASGADTVISVGALQSNHARLTAAAAARCGFRCELFLTRSVPREDPDYTGNGNRLLHELFGARVHLLPGEADSLAAATARAAELEGEGRRVAVFPSGGSSALGSLGYASCIAEILEQSSALGIGFRRVVTANGSSGTHAGLAAGLAALGRDPRLAKSYTVLAPLDEARRITLGKARDALALLGIDRAISDAEIVIDGAARGEGYGIPTDGMREAVTLMAQTEGMLLDPVYSGKAFAGLLADVRAGAYRPGDAVLFLMTGGVPGLFAYRGEFGVRPV</sequence>
<evidence type="ECO:0000313" key="8">
    <source>
        <dbReference type="Proteomes" id="UP000321750"/>
    </source>
</evidence>
<protein>
    <submittedName>
        <fullName evidence="7">D-cysteine desulfhydrase</fullName>
    </submittedName>
</protein>
<dbReference type="AlphaFoldDB" id="A0A512JN86"/>
<dbReference type="InterPro" id="IPR001926">
    <property type="entry name" value="TrpB-like_PALP"/>
</dbReference>
<dbReference type="InterPro" id="IPR036052">
    <property type="entry name" value="TrpB-like_PALP_sf"/>
</dbReference>
<gene>
    <name evidence="7" type="ORF">MGN01_32490</name>
</gene>
<evidence type="ECO:0000259" key="6">
    <source>
        <dbReference type="Pfam" id="PF00291"/>
    </source>
</evidence>
<evidence type="ECO:0000256" key="5">
    <source>
        <dbReference type="PIRSR" id="PIRSR006278-2"/>
    </source>
</evidence>
<comment type="cofactor">
    <cofactor evidence="1">
        <name>pyridoxal 5'-phosphate</name>
        <dbReference type="ChEBI" id="CHEBI:597326"/>
    </cofactor>
</comment>
<dbReference type="EMBL" id="BJZV01000018">
    <property type="protein sequence ID" value="GEP11404.1"/>
    <property type="molecule type" value="Genomic_DNA"/>
</dbReference>
<comment type="caution">
    <text evidence="7">The sequence shown here is derived from an EMBL/GenBank/DDBJ whole genome shotgun (WGS) entry which is preliminary data.</text>
</comment>
<evidence type="ECO:0000256" key="1">
    <source>
        <dbReference type="ARBA" id="ARBA00001933"/>
    </source>
</evidence>
<organism evidence="7 8">
    <name type="scientific">Methylobacterium gnaphalii</name>
    <dbReference type="NCBI Taxonomy" id="1010610"/>
    <lineage>
        <taxon>Bacteria</taxon>
        <taxon>Pseudomonadati</taxon>
        <taxon>Pseudomonadota</taxon>
        <taxon>Alphaproteobacteria</taxon>
        <taxon>Hyphomicrobiales</taxon>
        <taxon>Methylobacteriaceae</taxon>
        <taxon>Methylobacterium</taxon>
    </lineage>
</organism>